<accession>A0A939NS71</accession>
<name>A0A939NS71_KLEPN</name>
<organism evidence="2 3">
    <name type="scientific">Klebsiella pneumoniae</name>
    <dbReference type="NCBI Taxonomy" id="573"/>
    <lineage>
        <taxon>Bacteria</taxon>
        <taxon>Pseudomonadati</taxon>
        <taxon>Pseudomonadota</taxon>
        <taxon>Gammaproteobacteria</taxon>
        <taxon>Enterobacterales</taxon>
        <taxon>Enterobacteriaceae</taxon>
        <taxon>Klebsiella/Raoultella group</taxon>
        <taxon>Klebsiella</taxon>
        <taxon>Klebsiella pneumoniae complex</taxon>
    </lineage>
</organism>
<evidence type="ECO:0000313" key="2">
    <source>
        <dbReference type="EMBL" id="MBO2025375.1"/>
    </source>
</evidence>
<sequence length="48" mass="5363">MPGGWDNDTFVPYDYGYFAFVYDKNKLANPPKSLKRAGRGPAKMAGHL</sequence>
<evidence type="ECO:0000313" key="3">
    <source>
        <dbReference type="Proteomes" id="UP000664267"/>
    </source>
</evidence>
<dbReference type="SUPFAM" id="SSF53850">
    <property type="entry name" value="Periplasmic binding protein-like II"/>
    <property type="match status" value="1"/>
</dbReference>
<protein>
    <submittedName>
        <fullName evidence="2">Uncharacterized protein</fullName>
    </submittedName>
</protein>
<gene>
    <name evidence="2" type="ORF">J4733_02595</name>
</gene>
<dbReference type="Proteomes" id="UP000664267">
    <property type="component" value="Unassembled WGS sequence"/>
</dbReference>
<feature type="region of interest" description="Disordered" evidence="1">
    <location>
        <begin position="29"/>
        <end position="48"/>
    </location>
</feature>
<reference evidence="2" key="1">
    <citation type="submission" date="2021-03" db="EMBL/GenBank/DDBJ databases">
        <title>Molecular epidemiology and mechanisms of colistin and carbapenem resistance in Enterobacteriaceae from clinical isolates, the environment and porcine samples in Pretoria, South Africa.</title>
        <authorList>
            <person name="Bogoshi D."/>
            <person name="Mbelle N.M."/>
            <person name="Naidoo V."/>
            <person name="Osei Sekyere J."/>
        </authorList>
    </citation>
    <scope>NUCLEOTIDE SEQUENCE</scope>
    <source>
        <strain evidence="2">C029</strain>
    </source>
</reference>
<evidence type="ECO:0000256" key="1">
    <source>
        <dbReference type="SAM" id="MobiDB-lite"/>
    </source>
</evidence>
<dbReference type="AlphaFoldDB" id="A0A939NS71"/>
<dbReference type="Gene3D" id="3.40.190.10">
    <property type="entry name" value="Periplasmic binding protein-like II"/>
    <property type="match status" value="2"/>
</dbReference>
<dbReference type="EMBL" id="JAGETN010000002">
    <property type="protein sequence ID" value="MBO2025375.1"/>
    <property type="molecule type" value="Genomic_DNA"/>
</dbReference>
<comment type="caution">
    <text evidence="2">The sequence shown here is derived from an EMBL/GenBank/DDBJ whole genome shotgun (WGS) entry which is preliminary data.</text>
</comment>
<proteinExistence type="predicted"/>